<dbReference type="RefSeq" id="WP_147927719.1">
    <property type="nucleotide sequence ID" value="NZ_VKAC01000011.1"/>
</dbReference>
<name>A0A5C8Z4D9_9ACTN</name>
<proteinExistence type="predicted"/>
<comment type="caution">
    <text evidence="1">The sequence shown here is derived from an EMBL/GenBank/DDBJ whole genome shotgun (WGS) entry which is preliminary data.</text>
</comment>
<reference evidence="1 2" key="1">
    <citation type="submission" date="2019-07" db="EMBL/GenBank/DDBJ databases">
        <title>Quadrisphaera sp. strain DD2A genome sequencing and assembly.</title>
        <authorList>
            <person name="Kim I."/>
        </authorList>
    </citation>
    <scope>NUCLEOTIDE SEQUENCE [LARGE SCALE GENOMIC DNA]</scope>
    <source>
        <strain evidence="1 2">DD2A</strain>
    </source>
</reference>
<keyword evidence="2" id="KW-1185">Reference proteome</keyword>
<protein>
    <submittedName>
        <fullName evidence="1">Uncharacterized protein</fullName>
    </submittedName>
</protein>
<organism evidence="1 2">
    <name type="scientific">Quadrisphaera setariae</name>
    <dbReference type="NCBI Taxonomy" id="2593304"/>
    <lineage>
        <taxon>Bacteria</taxon>
        <taxon>Bacillati</taxon>
        <taxon>Actinomycetota</taxon>
        <taxon>Actinomycetes</taxon>
        <taxon>Kineosporiales</taxon>
        <taxon>Kineosporiaceae</taxon>
        <taxon>Quadrisphaera</taxon>
    </lineage>
</organism>
<dbReference type="EMBL" id="VKAC01000011">
    <property type="protein sequence ID" value="TXR52952.1"/>
    <property type="molecule type" value="Genomic_DNA"/>
</dbReference>
<evidence type="ECO:0000313" key="2">
    <source>
        <dbReference type="Proteomes" id="UP000321234"/>
    </source>
</evidence>
<dbReference type="Proteomes" id="UP000321234">
    <property type="component" value="Unassembled WGS sequence"/>
</dbReference>
<evidence type="ECO:0000313" key="1">
    <source>
        <dbReference type="EMBL" id="TXR52952.1"/>
    </source>
</evidence>
<accession>A0A5C8Z4D9</accession>
<dbReference type="OrthoDB" id="9954612at2"/>
<gene>
    <name evidence="1" type="ORF">FMM08_17885</name>
</gene>
<sequence>MLTTDRCASVRGIRQRCELGVLHEGAHVNGVRSWPRSARESTAFQQEVARARELRRRALALRQQR</sequence>
<dbReference type="AlphaFoldDB" id="A0A5C8Z4D9"/>